<name>B3CE07_9BACE</name>
<evidence type="ECO:0000313" key="1">
    <source>
        <dbReference type="EMBL" id="EDV04898.1"/>
    </source>
</evidence>
<sequence>MVESESHLRGGGGHVPLGGIEQVGGGVGILRGLVGLHFVRHRCGEAVSHRGRVGMDGIDVHGVGRDVVHVGGVSEAAGAVGGEHVVLVEGGAFAVVHPGRYFQACAKLCVEAVGTGLGGDAAGEADFAVPVVGDYFVVVVAGGKRKGCCGND</sequence>
<dbReference type="EMBL" id="ABJL02000008">
    <property type="protein sequence ID" value="EDV04898.1"/>
    <property type="molecule type" value="Genomic_DNA"/>
</dbReference>
<evidence type="ECO:0000313" key="2">
    <source>
        <dbReference type="Proteomes" id="UP000004596"/>
    </source>
</evidence>
<proteinExistence type="predicted"/>
<dbReference type="Proteomes" id="UP000004596">
    <property type="component" value="Unassembled WGS sequence"/>
</dbReference>
<comment type="caution">
    <text evidence="1">The sequence shown here is derived from an EMBL/GenBank/DDBJ whole genome shotgun (WGS) entry which is preliminary data.</text>
</comment>
<dbReference type="STRING" id="471870.BACINT_04039"/>
<reference evidence="1 2" key="1">
    <citation type="submission" date="2008-04" db="EMBL/GenBank/DDBJ databases">
        <title>Draft genome sequence of Bacteroides intestinalis (DSM 17393).</title>
        <authorList>
            <person name="Sudarsanam P."/>
            <person name="Ley R."/>
            <person name="Guruge J."/>
            <person name="Turnbaugh P.J."/>
            <person name="Mahowald M."/>
            <person name="Liep D."/>
            <person name="Gordon J."/>
        </authorList>
    </citation>
    <scope>NUCLEOTIDE SEQUENCE [LARGE SCALE GENOMIC DNA]</scope>
    <source>
        <strain evidence="1 2">DSM 17393</strain>
    </source>
</reference>
<protein>
    <submittedName>
        <fullName evidence="1">Uncharacterized protein</fullName>
    </submittedName>
</protein>
<gene>
    <name evidence="1" type="ORF">BACINT_04039</name>
</gene>
<reference evidence="1 2" key="2">
    <citation type="submission" date="2008-04" db="EMBL/GenBank/DDBJ databases">
        <authorList>
            <person name="Fulton L."/>
            <person name="Clifton S."/>
            <person name="Fulton B."/>
            <person name="Xu J."/>
            <person name="Minx P."/>
            <person name="Pepin K.H."/>
            <person name="Johnson M."/>
            <person name="Thiruvilangam P."/>
            <person name="Bhonagiri V."/>
            <person name="Nash W.E."/>
            <person name="Mardis E.R."/>
            <person name="Wilson R.K."/>
        </authorList>
    </citation>
    <scope>NUCLEOTIDE SEQUENCE [LARGE SCALE GENOMIC DNA]</scope>
    <source>
        <strain evidence="1 2">DSM 17393</strain>
    </source>
</reference>
<dbReference type="AlphaFoldDB" id="B3CE07"/>
<organism evidence="1 2">
    <name type="scientific">Bacteroides intestinalis DSM 17393</name>
    <dbReference type="NCBI Taxonomy" id="471870"/>
    <lineage>
        <taxon>Bacteria</taxon>
        <taxon>Pseudomonadati</taxon>
        <taxon>Bacteroidota</taxon>
        <taxon>Bacteroidia</taxon>
        <taxon>Bacteroidales</taxon>
        <taxon>Bacteroidaceae</taxon>
        <taxon>Bacteroides</taxon>
    </lineage>
</organism>
<accession>B3CE07</accession>